<evidence type="ECO:0000313" key="1">
    <source>
        <dbReference type="EnsemblMetazoa" id="PPA42613.1"/>
    </source>
</evidence>
<sequence length="70" mass="8004">MYCVWCRLFSGAFLIALSRHISALRILQQGEYRAYSLLGLQAEVPISDMFEEVKRLDMLDLRSAGYCLDG</sequence>
<gene>
    <name evidence="1" type="primary">WBGene00280982</name>
</gene>
<accession>A0A8R1UZ21</accession>
<name>A0A2A6BWH4_PRIPA</name>
<reference evidence="2" key="1">
    <citation type="journal article" date="2008" name="Nat. Genet.">
        <title>The Pristionchus pacificus genome provides a unique perspective on nematode lifestyle and parasitism.</title>
        <authorList>
            <person name="Dieterich C."/>
            <person name="Clifton S.W."/>
            <person name="Schuster L.N."/>
            <person name="Chinwalla A."/>
            <person name="Delehaunty K."/>
            <person name="Dinkelacker I."/>
            <person name="Fulton L."/>
            <person name="Fulton R."/>
            <person name="Godfrey J."/>
            <person name="Minx P."/>
            <person name="Mitreva M."/>
            <person name="Roeseler W."/>
            <person name="Tian H."/>
            <person name="Witte H."/>
            <person name="Yang S.P."/>
            <person name="Wilson R.K."/>
            <person name="Sommer R.J."/>
        </authorList>
    </citation>
    <scope>NUCLEOTIDE SEQUENCE [LARGE SCALE GENOMIC DNA]</scope>
    <source>
        <strain evidence="2">PS312</strain>
    </source>
</reference>
<dbReference type="AlphaFoldDB" id="A0A2A6BWH4"/>
<dbReference type="EnsemblMetazoa" id="PPA42613.1">
    <property type="protein sequence ID" value="PPA42613.1"/>
    <property type="gene ID" value="WBGene00280982"/>
</dbReference>
<dbReference type="Proteomes" id="UP000005239">
    <property type="component" value="Unassembled WGS sequence"/>
</dbReference>
<organism evidence="1 2">
    <name type="scientific">Pristionchus pacificus</name>
    <name type="common">Parasitic nematode worm</name>
    <dbReference type="NCBI Taxonomy" id="54126"/>
    <lineage>
        <taxon>Eukaryota</taxon>
        <taxon>Metazoa</taxon>
        <taxon>Ecdysozoa</taxon>
        <taxon>Nematoda</taxon>
        <taxon>Chromadorea</taxon>
        <taxon>Rhabditida</taxon>
        <taxon>Rhabditina</taxon>
        <taxon>Diplogasteromorpha</taxon>
        <taxon>Diplogasteroidea</taxon>
        <taxon>Neodiplogasteridae</taxon>
        <taxon>Pristionchus</taxon>
    </lineage>
</organism>
<accession>A0A2A6BWH4</accession>
<proteinExistence type="predicted"/>
<evidence type="ECO:0000313" key="2">
    <source>
        <dbReference type="Proteomes" id="UP000005239"/>
    </source>
</evidence>
<keyword evidence="2" id="KW-1185">Reference proteome</keyword>
<reference evidence="1" key="2">
    <citation type="submission" date="2022-06" db="UniProtKB">
        <authorList>
            <consortium name="EnsemblMetazoa"/>
        </authorList>
    </citation>
    <scope>IDENTIFICATION</scope>
    <source>
        <strain evidence="1">PS312</strain>
    </source>
</reference>
<protein>
    <submittedName>
        <fullName evidence="1">Uncharacterized protein</fullName>
    </submittedName>
</protein>